<evidence type="ECO:0008006" key="3">
    <source>
        <dbReference type="Google" id="ProtNLM"/>
    </source>
</evidence>
<dbReference type="SUPFAM" id="SSF69118">
    <property type="entry name" value="AhpD-like"/>
    <property type="match status" value="1"/>
</dbReference>
<dbReference type="Proteomes" id="UP001338125">
    <property type="component" value="Unassembled WGS sequence"/>
</dbReference>
<organism evidence="1 2">
    <name type="scientific">Cladobotryum mycophilum</name>
    <dbReference type="NCBI Taxonomy" id="491253"/>
    <lineage>
        <taxon>Eukaryota</taxon>
        <taxon>Fungi</taxon>
        <taxon>Dikarya</taxon>
        <taxon>Ascomycota</taxon>
        <taxon>Pezizomycotina</taxon>
        <taxon>Sordariomycetes</taxon>
        <taxon>Hypocreomycetidae</taxon>
        <taxon>Hypocreales</taxon>
        <taxon>Hypocreaceae</taxon>
        <taxon>Cladobotryum</taxon>
    </lineage>
</organism>
<evidence type="ECO:0000313" key="2">
    <source>
        <dbReference type="Proteomes" id="UP001338125"/>
    </source>
</evidence>
<dbReference type="PANTHER" id="PTHR28180">
    <property type="entry name" value="CONSERVED MITOCHONDRIAL PROTEIN-RELATED"/>
    <property type="match status" value="1"/>
</dbReference>
<comment type="caution">
    <text evidence="1">The sequence shown here is derived from an EMBL/GenBank/DDBJ whole genome shotgun (WGS) entry which is preliminary data.</text>
</comment>
<dbReference type="InterPro" id="IPR029032">
    <property type="entry name" value="AhpD-like"/>
</dbReference>
<reference evidence="1 2" key="1">
    <citation type="submission" date="2024-01" db="EMBL/GenBank/DDBJ databases">
        <title>Complete genome of Cladobotryum mycophilum ATHUM6906.</title>
        <authorList>
            <person name="Christinaki A.C."/>
            <person name="Myridakis A.I."/>
            <person name="Kouvelis V.N."/>
        </authorList>
    </citation>
    <scope>NUCLEOTIDE SEQUENCE [LARGE SCALE GENOMIC DNA]</scope>
    <source>
        <strain evidence="1 2">ATHUM6906</strain>
    </source>
</reference>
<evidence type="ECO:0000313" key="1">
    <source>
        <dbReference type="EMBL" id="KAK5989364.1"/>
    </source>
</evidence>
<name>A0ABR0SB22_9HYPO</name>
<dbReference type="EMBL" id="JAVFKD010000015">
    <property type="protein sequence ID" value="KAK5989364.1"/>
    <property type="molecule type" value="Genomic_DNA"/>
</dbReference>
<keyword evidence="2" id="KW-1185">Reference proteome</keyword>
<accession>A0ABR0SB22</accession>
<proteinExistence type="predicted"/>
<dbReference type="PANTHER" id="PTHR28180:SF5">
    <property type="entry name" value="DNA POLYMERASE ALPHA SUBUNIT B"/>
    <property type="match status" value="1"/>
</dbReference>
<dbReference type="Gene3D" id="1.20.1290.10">
    <property type="entry name" value="AhpD-like"/>
    <property type="match status" value="1"/>
</dbReference>
<gene>
    <name evidence="1" type="ORF">PT974_10883</name>
</gene>
<dbReference type="InterPro" id="IPR052999">
    <property type="entry name" value="PTS1_Protein"/>
</dbReference>
<protein>
    <recommendedName>
        <fullName evidence="3">DNA polymerase alpha subunit B</fullName>
    </recommendedName>
</protein>
<sequence>MSSPTIEPEYTRLYEAIQQIFDKTSLGEDRWYIPAVACLVYHDPMSLSNLYLHLTNQPAYQTPSSRQSLVRRIREALVKSIITLGVCKPIEAIIAISAVERPEDRDLSITREGWQADDQNLARGSDWLSKVYKGNTQSTMDLFAGHRDFEWISKNISYGLFLSDRQVLDDIETQLVVLPSIMSQNLPQETRWHIRGTRRIGVSKDDVQAVVDLGKLIAAHYKVVLDKVPAVDDVENEV</sequence>